<evidence type="ECO:0000256" key="1">
    <source>
        <dbReference type="SAM" id="Phobius"/>
    </source>
</evidence>
<keyword evidence="1" id="KW-0472">Membrane</keyword>
<sequence length="99" mass="11734">MKKFHRYILLINIFFGCVLCMYFAPKSEGKKSATEFINTLKKPIIIKDISKQFQGQGCFTTKVHYMLIEDGDKKLYHLKNSDYELRPFIQYMKNDVIVK</sequence>
<evidence type="ECO:0008006" key="3">
    <source>
        <dbReference type="Google" id="ProtNLM"/>
    </source>
</evidence>
<protein>
    <recommendedName>
        <fullName evidence="3">Lipoprotein</fullName>
    </recommendedName>
</protein>
<feature type="transmembrane region" description="Helical" evidence="1">
    <location>
        <begin position="7"/>
        <end position="24"/>
    </location>
</feature>
<proteinExistence type="predicted"/>
<accession>A0A8S5L9T8</accession>
<dbReference type="PROSITE" id="PS51257">
    <property type="entry name" value="PROKAR_LIPOPROTEIN"/>
    <property type="match status" value="1"/>
</dbReference>
<organism evidence="2">
    <name type="scientific">Myoviridae sp. ctPuP5</name>
    <dbReference type="NCBI Taxonomy" id="2823543"/>
    <lineage>
        <taxon>Viruses</taxon>
        <taxon>Duplodnaviria</taxon>
        <taxon>Heunggongvirae</taxon>
        <taxon>Uroviricota</taxon>
        <taxon>Caudoviricetes</taxon>
    </lineage>
</organism>
<keyword evidence="1" id="KW-1133">Transmembrane helix</keyword>
<name>A0A8S5L9T8_9CAUD</name>
<dbReference type="EMBL" id="BK014662">
    <property type="protein sequence ID" value="DAD66707.1"/>
    <property type="molecule type" value="Genomic_DNA"/>
</dbReference>
<evidence type="ECO:0000313" key="2">
    <source>
        <dbReference type="EMBL" id="DAD66707.1"/>
    </source>
</evidence>
<reference evidence="2" key="1">
    <citation type="journal article" date="2021" name="Proc. Natl. Acad. Sci. U.S.A.">
        <title>A Catalog of Tens of Thousands of Viruses from Human Metagenomes Reveals Hidden Associations with Chronic Diseases.</title>
        <authorList>
            <person name="Tisza M.J."/>
            <person name="Buck C.B."/>
        </authorList>
    </citation>
    <scope>NUCLEOTIDE SEQUENCE</scope>
    <source>
        <strain evidence="2">CtPuP5</strain>
    </source>
</reference>
<keyword evidence="1" id="KW-0812">Transmembrane</keyword>